<dbReference type="InterPro" id="IPR056693">
    <property type="entry name" value="DUF7791"/>
</dbReference>
<dbReference type="SUPFAM" id="SSF52540">
    <property type="entry name" value="P-loop containing nucleoside triphosphate hydrolases"/>
    <property type="match status" value="1"/>
</dbReference>
<sequence>MAEAVAAFGLAVNIIQVVSVGAKFIDLAWKIWRFDKETFDNFATPQSISQDLRAALEHIPMTTSPRPGTAEDENDKRILALSRECAGVAQQIIDSIEDLGISNRLRTRKRKAFLSAFKAIWGNEKILALQNQLDGYRSQIMLELTISLSVFLTLLRHSLAQSQQNQEIMLKQLLQPQNNNSQSRGLSDSMASHHEGLGSVLAKYLATAVNTSDSDNLGISLRQELLSAVYASARHPNIDASAFKITETRKLALQDKFISSLFYDGIHDRELGITVAHEKTFRWIFDTEDSQDRPWDSFCHWLQSDQQLYWITGKAGAGKSTLMKFISRPILPGNGSHSSEGESRCTKYLLQWAGGKPLMVASFYFWAAGSKMQASKEGLYRTLLSQICQSCPKAIPHASPKRWEALCLYNEDPKPFSENELQEILGSAIAFVSSTNSLCLFIDGLDEFDGSHEDLIEFFKDIIKTLPVKVCIASRPWRVFETAMKGKPSLMIEDLTFNDIKNYVVSRFEDDSEFKLLQRRETGFAQSLIEDVVRKASGVFLWVSIVVTSLLEGIKYGDRISDLQRRLSQLPPDLESLYDRILQNLDPFYLEHAAQYFLLMTACDEPPEALLLSFADEEESDFAIKLPNSPIPREEMEFRIKTIGKRLNSRCKGFIDVPELRQQLRSADIPIHAVTVQYHHRTVKDYIEQPHIQEKLMKMLKRPFDPYHKLCSGSLCMHKAVGLVAGIELELTAPLPQCLRFASKVSKYNTQSMITILDELENTSGPDYIEQYSARSVSPLFQPFEEFGGSFVSLAIKLNVVEYVKRRVQRYCLQRQDITTGRYYQLNMDEQYLWKSLRRLQLKDQSKLITGSSDIWPLLQDATPSSSTNPTMVATLLENGADPNAIFGRRLDSIWVTTLAFVLNATFSNFDDLDMWMDILRLMMANGASIKKKFIAAAIYLAEICGIPIVIDQKVATKSIQNTLRYMRSRIGRLEKGFRFETGSFFEKIKQEDFFDLRSSQPLW</sequence>
<dbReference type="Gene3D" id="3.40.50.300">
    <property type="entry name" value="P-loop containing nucleotide triphosphate hydrolases"/>
    <property type="match status" value="1"/>
</dbReference>
<evidence type="ECO:0000259" key="2">
    <source>
        <dbReference type="Pfam" id="PF24883"/>
    </source>
</evidence>
<dbReference type="InterPro" id="IPR056884">
    <property type="entry name" value="NPHP3-like_N"/>
</dbReference>
<accession>A0AAX6MLA1</accession>
<proteinExistence type="predicted"/>
<dbReference type="Pfam" id="PF25053">
    <property type="entry name" value="DUF7791"/>
    <property type="match status" value="1"/>
</dbReference>
<evidence type="ECO:0000259" key="3">
    <source>
        <dbReference type="Pfam" id="PF25053"/>
    </source>
</evidence>
<evidence type="ECO:0000313" key="5">
    <source>
        <dbReference type="Proteomes" id="UP001369815"/>
    </source>
</evidence>
<keyword evidence="5" id="KW-1185">Reference proteome</keyword>
<dbReference type="PANTHER" id="PTHR10039:SF5">
    <property type="entry name" value="NACHT DOMAIN-CONTAINING PROTEIN"/>
    <property type="match status" value="1"/>
</dbReference>
<keyword evidence="1" id="KW-0677">Repeat</keyword>
<dbReference type="PANTHER" id="PTHR10039">
    <property type="entry name" value="AMELOGENIN"/>
    <property type="match status" value="1"/>
</dbReference>
<reference evidence="4 5" key="1">
    <citation type="journal article" date="2024" name="Front Chem Biol">
        <title>Unveiling the potential of Daldinia eschscholtzii MFLUCC 19-0629 through bioactivity and bioinformatics studies for enhanced sustainable agriculture production.</title>
        <authorList>
            <person name="Brooks S."/>
            <person name="Weaver J.A."/>
            <person name="Klomchit A."/>
            <person name="Alharthi S.A."/>
            <person name="Onlamun T."/>
            <person name="Nurani R."/>
            <person name="Vong T.K."/>
            <person name="Alberti F."/>
            <person name="Greco C."/>
        </authorList>
    </citation>
    <scope>NUCLEOTIDE SEQUENCE [LARGE SCALE GENOMIC DNA]</scope>
    <source>
        <strain evidence="4">MFLUCC 19-0629</strain>
    </source>
</reference>
<evidence type="ECO:0000256" key="1">
    <source>
        <dbReference type="ARBA" id="ARBA00022737"/>
    </source>
</evidence>
<protein>
    <recommendedName>
        <fullName evidence="6">NACHT domain-containing protein</fullName>
    </recommendedName>
</protein>
<feature type="domain" description="DUF7791" evidence="3">
    <location>
        <begin position="585"/>
        <end position="720"/>
    </location>
</feature>
<dbReference type="Proteomes" id="UP001369815">
    <property type="component" value="Unassembled WGS sequence"/>
</dbReference>
<organism evidence="4 5">
    <name type="scientific">Daldinia eschscholtzii</name>
    <dbReference type="NCBI Taxonomy" id="292717"/>
    <lineage>
        <taxon>Eukaryota</taxon>
        <taxon>Fungi</taxon>
        <taxon>Dikarya</taxon>
        <taxon>Ascomycota</taxon>
        <taxon>Pezizomycotina</taxon>
        <taxon>Sordariomycetes</taxon>
        <taxon>Xylariomycetidae</taxon>
        <taxon>Xylariales</taxon>
        <taxon>Hypoxylaceae</taxon>
        <taxon>Daldinia</taxon>
    </lineage>
</organism>
<feature type="domain" description="Nephrocystin 3-like N-terminal" evidence="2">
    <location>
        <begin position="296"/>
        <end position="475"/>
    </location>
</feature>
<evidence type="ECO:0008006" key="6">
    <source>
        <dbReference type="Google" id="ProtNLM"/>
    </source>
</evidence>
<dbReference type="Pfam" id="PF24883">
    <property type="entry name" value="NPHP3_N"/>
    <property type="match status" value="1"/>
</dbReference>
<evidence type="ECO:0000313" key="4">
    <source>
        <dbReference type="EMBL" id="KAK6953418.1"/>
    </source>
</evidence>
<dbReference type="EMBL" id="JBANMG010000005">
    <property type="protein sequence ID" value="KAK6953418.1"/>
    <property type="molecule type" value="Genomic_DNA"/>
</dbReference>
<comment type="caution">
    <text evidence="4">The sequence shown here is derived from an EMBL/GenBank/DDBJ whole genome shotgun (WGS) entry which is preliminary data.</text>
</comment>
<name>A0AAX6MLA1_9PEZI</name>
<dbReference type="AlphaFoldDB" id="A0AAX6MLA1"/>
<gene>
    <name evidence="4" type="ORF">Daesc_005722</name>
</gene>
<dbReference type="InterPro" id="IPR027417">
    <property type="entry name" value="P-loop_NTPase"/>
</dbReference>